<feature type="transmembrane region" description="Helical" evidence="10">
    <location>
        <begin position="62"/>
        <end position="89"/>
    </location>
</feature>
<dbReference type="AlphaFoldDB" id="A0A6F9DE18"/>
<evidence type="ECO:0000256" key="2">
    <source>
        <dbReference type="ARBA" id="ARBA00022475"/>
    </source>
</evidence>
<dbReference type="GO" id="GO:0016500">
    <property type="term" value="F:protein-hormone receptor activity"/>
    <property type="evidence" value="ECO:0007669"/>
    <property type="project" value="InterPro"/>
</dbReference>
<evidence type="ECO:0000256" key="1">
    <source>
        <dbReference type="ARBA" id="ARBA00004651"/>
    </source>
</evidence>
<dbReference type="GO" id="GO:0032870">
    <property type="term" value="P:cellular response to hormone stimulus"/>
    <property type="evidence" value="ECO:0007669"/>
    <property type="project" value="TreeGrafter"/>
</dbReference>
<keyword evidence="7" id="KW-1015">Disulfide bond</keyword>
<keyword evidence="2" id="KW-1003">Cell membrane</keyword>
<feature type="transmembrane region" description="Helical" evidence="10">
    <location>
        <begin position="145"/>
        <end position="166"/>
    </location>
</feature>
<name>A0A6F9DE18_9ASCI</name>
<keyword evidence="3 10" id="KW-0812">Transmembrane</keyword>
<evidence type="ECO:0000256" key="7">
    <source>
        <dbReference type="ARBA" id="ARBA00023157"/>
    </source>
</evidence>
<dbReference type="PANTHER" id="PTHR24241:SF59">
    <property type="entry name" value="ADIPOKINETIC HORMONE RECEPTOR, ISOFORM C"/>
    <property type="match status" value="1"/>
</dbReference>
<feature type="transmembrane region" description="Helical" evidence="10">
    <location>
        <begin position="235"/>
        <end position="262"/>
    </location>
</feature>
<dbReference type="GO" id="GO:0004930">
    <property type="term" value="F:G protein-coupled receptor activity"/>
    <property type="evidence" value="ECO:0007669"/>
    <property type="project" value="UniProtKB-KW"/>
</dbReference>
<keyword evidence="9" id="KW-0807">Transducer</keyword>
<sequence>MNFTASPTTDIFNFTTNASDLVNSTACQERFEPVYIDGVIDCNLSYAKFMKDNRLIFDTGQLIRVVGTFMIFLLSCAGNFTVLACVTVWRRSNQMSHTQLIIFHLCLANLCFTFLILPMDAVWNYTMEWYGGDAMCRITNMFKQFGMYISSAVIVVMGVDKALGLLSPCSPNQQTKRIKVLLLVAWTFSTANAIPAGIIFSVKDSHRIFNCDCEEFYIVQCVDMHVVGRLGLTVFFYYTMAISFFIPMLAIIVCYVIIMAAIAKMAKRAKVTEKQSAGFRPKTNRKSLARQSLDRARKMWQVVTALITLSFLICWGPYYFVGVLFRLNQIAIDPRATMFMLMSQYLHPCFQPIIMVALMPDVRENLRCSGLLHSNDVRTALTSKKATGHTLLLASRTSPRVVARHEHKMRSPDLATRRDDVYESPAVVCRRDQIPKI</sequence>
<evidence type="ECO:0000256" key="9">
    <source>
        <dbReference type="ARBA" id="ARBA00023224"/>
    </source>
</evidence>
<dbReference type="Gene3D" id="1.20.1070.10">
    <property type="entry name" value="Rhodopsin 7-helix transmembrane proteins"/>
    <property type="match status" value="1"/>
</dbReference>
<feature type="transmembrane region" description="Helical" evidence="10">
    <location>
        <begin position="101"/>
        <end position="125"/>
    </location>
</feature>
<keyword evidence="6 10" id="KW-0472">Membrane</keyword>
<keyword evidence="8 12" id="KW-0675">Receptor</keyword>
<dbReference type="InterPro" id="IPR000276">
    <property type="entry name" value="GPCR_Rhodpsn"/>
</dbReference>
<evidence type="ECO:0000256" key="6">
    <source>
        <dbReference type="ARBA" id="ARBA00023136"/>
    </source>
</evidence>
<dbReference type="PANTHER" id="PTHR24241">
    <property type="entry name" value="NEUROPEPTIDE RECEPTOR-RELATED G-PROTEIN COUPLED RECEPTOR"/>
    <property type="match status" value="1"/>
</dbReference>
<reference evidence="12" key="1">
    <citation type="submission" date="2020-04" db="EMBL/GenBank/DDBJ databases">
        <authorList>
            <person name="Neveu A P."/>
        </authorList>
    </citation>
    <scope>NUCLEOTIDE SEQUENCE</scope>
    <source>
        <tissue evidence="12">Whole embryo</tissue>
    </source>
</reference>
<feature type="transmembrane region" description="Helical" evidence="10">
    <location>
        <begin position="299"/>
        <end position="318"/>
    </location>
</feature>
<evidence type="ECO:0000256" key="5">
    <source>
        <dbReference type="ARBA" id="ARBA00023040"/>
    </source>
</evidence>
<gene>
    <name evidence="12" type="primary">Gnrhr-002</name>
</gene>
<evidence type="ECO:0000256" key="8">
    <source>
        <dbReference type="ARBA" id="ARBA00023170"/>
    </source>
</evidence>
<dbReference type="Pfam" id="PF00001">
    <property type="entry name" value="7tm_1"/>
    <property type="match status" value="1"/>
</dbReference>
<feature type="transmembrane region" description="Helical" evidence="10">
    <location>
        <begin position="178"/>
        <end position="200"/>
    </location>
</feature>
<dbReference type="GO" id="GO:0042277">
    <property type="term" value="F:peptide binding"/>
    <property type="evidence" value="ECO:0007669"/>
    <property type="project" value="TreeGrafter"/>
</dbReference>
<feature type="transmembrane region" description="Helical" evidence="10">
    <location>
        <begin position="338"/>
        <end position="359"/>
    </location>
</feature>
<organism evidence="12">
    <name type="scientific">Phallusia mammillata</name>
    <dbReference type="NCBI Taxonomy" id="59560"/>
    <lineage>
        <taxon>Eukaryota</taxon>
        <taxon>Metazoa</taxon>
        <taxon>Chordata</taxon>
        <taxon>Tunicata</taxon>
        <taxon>Ascidiacea</taxon>
        <taxon>Phlebobranchia</taxon>
        <taxon>Ascidiidae</taxon>
        <taxon>Phallusia</taxon>
    </lineage>
</organism>
<keyword evidence="4 10" id="KW-1133">Transmembrane helix</keyword>
<proteinExistence type="evidence at transcript level"/>
<comment type="subcellular location">
    <subcellularLocation>
        <location evidence="1">Cell membrane</location>
        <topology evidence="1">Multi-pass membrane protein</topology>
    </subcellularLocation>
</comment>
<dbReference type="SUPFAM" id="SSF81321">
    <property type="entry name" value="Family A G protein-coupled receptor-like"/>
    <property type="match status" value="1"/>
</dbReference>
<dbReference type="GO" id="GO:0005886">
    <property type="term" value="C:plasma membrane"/>
    <property type="evidence" value="ECO:0007669"/>
    <property type="project" value="UniProtKB-SubCell"/>
</dbReference>
<dbReference type="InterPro" id="IPR001658">
    <property type="entry name" value="GphnRH_fam_rcpt"/>
</dbReference>
<keyword evidence="5" id="KW-0297">G-protein coupled receptor</keyword>
<dbReference type="PROSITE" id="PS50262">
    <property type="entry name" value="G_PROTEIN_RECEP_F1_2"/>
    <property type="match status" value="1"/>
</dbReference>
<dbReference type="PRINTS" id="PR00237">
    <property type="entry name" value="GPCRRHODOPSN"/>
</dbReference>
<dbReference type="EMBL" id="LR785517">
    <property type="protein sequence ID" value="CAB3250154.1"/>
    <property type="molecule type" value="mRNA"/>
</dbReference>
<accession>A0A6F9DE18</accession>
<feature type="domain" description="G-protein coupled receptors family 1 profile" evidence="11">
    <location>
        <begin position="78"/>
        <end position="355"/>
    </location>
</feature>
<evidence type="ECO:0000259" key="11">
    <source>
        <dbReference type="PROSITE" id="PS50262"/>
    </source>
</evidence>
<evidence type="ECO:0000256" key="4">
    <source>
        <dbReference type="ARBA" id="ARBA00022989"/>
    </source>
</evidence>
<evidence type="ECO:0000256" key="10">
    <source>
        <dbReference type="SAM" id="Phobius"/>
    </source>
</evidence>
<dbReference type="PRINTS" id="PR00529">
    <property type="entry name" value="GNADOTRPHINR"/>
</dbReference>
<evidence type="ECO:0000256" key="3">
    <source>
        <dbReference type="ARBA" id="ARBA00022692"/>
    </source>
</evidence>
<dbReference type="InterPro" id="IPR017452">
    <property type="entry name" value="GPCR_Rhodpsn_7TM"/>
</dbReference>
<protein>
    <submittedName>
        <fullName evidence="12">GnRHR4 gonadotropin-releasing hormone receptor</fullName>
    </submittedName>
</protein>
<evidence type="ECO:0000313" key="12">
    <source>
        <dbReference type="EMBL" id="CAB3250154.1"/>
    </source>
</evidence>